<protein>
    <submittedName>
        <fullName evidence="1">SRPBCC family protein</fullName>
    </submittedName>
</protein>
<dbReference type="CDD" id="cd07812">
    <property type="entry name" value="SRPBCC"/>
    <property type="match status" value="1"/>
</dbReference>
<dbReference type="EMBL" id="CP073767">
    <property type="protein sequence ID" value="UWZ55170.1"/>
    <property type="molecule type" value="Genomic_DNA"/>
</dbReference>
<evidence type="ECO:0000313" key="2">
    <source>
        <dbReference type="Proteomes" id="UP001058003"/>
    </source>
</evidence>
<organism evidence="1 2">
    <name type="scientific">Dactylosporangium aurantiacum</name>
    <dbReference type="NCBI Taxonomy" id="35754"/>
    <lineage>
        <taxon>Bacteria</taxon>
        <taxon>Bacillati</taxon>
        <taxon>Actinomycetota</taxon>
        <taxon>Actinomycetes</taxon>
        <taxon>Micromonosporales</taxon>
        <taxon>Micromonosporaceae</taxon>
        <taxon>Dactylosporangium</taxon>
    </lineage>
</organism>
<gene>
    <name evidence="1" type="ORF">Daura_02490</name>
</gene>
<dbReference type="KEGG" id="daur:Daura_02490"/>
<dbReference type="Gene3D" id="3.30.530.20">
    <property type="match status" value="1"/>
</dbReference>
<dbReference type="InterPro" id="IPR023393">
    <property type="entry name" value="START-like_dom_sf"/>
</dbReference>
<dbReference type="Proteomes" id="UP001058003">
    <property type="component" value="Chromosome"/>
</dbReference>
<reference evidence="1" key="1">
    <citation type="submission" date="2021-04" db="EMBL/GenBank/DDBJ databases">
        <title>Dactylosporangium aurantiacum NRRL B-8018 full assembly.</title>
        <authorList>
            <person name="Hartkoorn R.C."/>
            <person name="Beaudoing E."/>
            <person name="Hot D."/>
        </authorList>
    </citation>
    <scope>NUCLEOTIDE SEQUENCE</scope>
    <source>
        <strain evidence="1">NRRL B-8018</strain>
    </source>
</reference>
<dbReference type="SUPFAM" id="SSF55961">
    <property type="entry name" value="Bet v1-like"/>
    <property type="match status" value="1"/>
</dbReference>
<proteinExistence type="predicted"/>
<keyword evidence="2" id="KW-1185">Reference proteome</keyword>
<dbReference type="AlphaFoldDB" id="A0A9Q9ILM4"/>
<dbReference type="RefSeq" id="WP_033363557.1">
    <property type="nucleotide sequence ID" value="NZ_CP073767.1"/>
</dbReference>
<accession>A0A9Q9ILM4</accession>
<evidence type="ECO:0000313" key="1">
    <source>
        <dbReference type="EMBL" id="UWZ55170.1"/>
    </source>
</evidence>
<name>A0A9Q9ILM4_9ACTN</name>
<sequence length="149" mass="16737">MSITERIVSAPVDRVYSVLADGWSYSDWVVGTAHIRDVDASWPEPGSRLHHKAGPWPMSIKDRSESLACEQDRMLLLKVHLWPLGAGQVRFTLDPLDDQATRVTMQEQFTDGPLVGVRNKIGDVLLHYRNAEALSRLADLAERRAHSLP</sequence>